<evidence type="ECO:0000256" key="1">
    <source>
        <dbReference type="ARBA" id="ARBA00022630"/>
    </source>
</evidence>
<accession>A0ABQ9CC64</accession>
<dbReference type="Pfam" id="PF08030">
    <property type="entry name" value="NAD_binding_6"/>
    <property type="match status" value="1"/>
</dbReference>
<feature type="transmembrane region" description="Helical" evidence="4">
    <location>
        <begin position="163"/>
        <end position="190"/>
    </location>
</feature>
<feature type="domain" description="Ferric reductase NAD binding" evidence="5">
    <location>
        <begin position="50"/>
        <end position="315"/>
    </location>
</feature>
<dbReference type="InterPro" id="IPR000778">
    <property type="entry name" value="Cyt_b245_heavy_chain"/>
</dbReference>
<comment type="caution">
    <text evidence="6">The sequence shown here is derived from an EMBL/GenBank/DDBJ whole genome shotgun (WGS) entry which is preliminary data.</text>
</comment>
<dbReference type="InterPro" id="IPR039261">
    <property type="entry name" value="FNR_nucleotide-bd"/>
</dbReference>
<dbReference type="PANTHER" id="PTHR11972:SF79">
    <property type="entry name" value="FERRIC REDUCTION OXIDASE 4-RELATED"/>
    <property type="match status" value="1"/>
</dbReference>
<organism evidence="6 7">
    <name type="scientific">Salix suchowensis</name>
    <dbReference type="NCBI Taxonomy" id="1278906"/>
    <lineage>
        <taxon>Eukaryota</taxon>
        <taxon>Viridiplantae</taxon>
        <taxon>Streptophyta</taxon>
        <taxon>Embryophyta</taxon>
        <taxon>Tracheophyta</taxon>
        <taxon>Spermatophyta</taxon>
        <taxon>Magnoliopsida</taxon>
        <taxon>eudicotyledons</taxon>
        <taxon>Gunneridae</taxon>
        <taxon>Pentapetalae</taxon>
        <taxon>rosids</taxon>
        <taxon>fabids</taxon>
        <taxon>Malpighiales</taxon>
        <taxon>Salicaceae</taxon>
        <taxon>Saliceae</taxon>
        <taxon>Salix</taxon>
    </lineage>
</organism>
<dbReference type="EMBL" id="JAPFFI010000004">
    <property type="protein sequence ID" value="KAJ6396554.1"/>
    <property type="molecule type" value="Genomic_DNA"/>
</dbReference>
<feature type="transmembrane region" description="Helical" evidence="4">
    <location>
        <begin position="202"/>
        <end position="227"/>
    </location>
</feature>
<keyword evidence="1" id="KW-0285">Flavoprotein</keyword>
<dbReference type="CDD" id="cd06186">
    <property type="entry name" value="NOX_Duox_like_FAD_NADP"/>
    <property type="match status" value="1"/>
</dbReference>
<keyword evidence="7" id="KW-1185">Reference proteome</keyword>
<reference evidence="6" key="2">
    <citation type="journal article" date="2023" name="Int. J. Mol. Sci.">
        <title>De Novo Assembly and Annotation of 11 Diverse Shrub Willow (Salix) Genomes Reveals Novel Gene Organization in Sex-Linked Regions.</title>
        <authorList>
            <person name="Hyden B."/>
            <person name="Feng K."/>
            <person name="Yates T.B."/>
            <person name="Jawdy S."/>
            <person name="Cereghino C."/>
            <person name="Smart L.B."/>
            <person name="Muchero W."/>
        </authorList>
    </citation>
    <scope>NUCLEOTIDE SEQUENCE</scope>
    <source>
        <tissue evidence="6">Shoot tip</tissue>
    </source>
</reference>
<dbReference type="InterPro" id="IPR013121">
    <property type="entry name" value="Fe_red_NAD-bd_6"/>
</dbReference>
<dbReference type="PRINTS" id="PR00466">
    <property type="entry name" value="GP91PHOX"/>
</dbReference>
<name>A0ABQ9CC64_9ROSI</name>
<keyword evidence="2" id="KW-0274">FAD</keyword>
<feature type="transmembrane region" description="Helical" evidence="4">
    <location>
        <begin position="51"/>
        <end position="68"/>
    </location>
</feature>
<evidence type="ECO:0000256" key="4">
    <source>
        <dbReference type="SAM" id="Phobius"/>
    </source>
</evidence>
<evidence type="ECO:0000256" key="2">
    <source>
        <dbReference type="ARBA" id="ARBA00022827"/>
    </source>
</evidence>
<evidence type="ECO:0000256" key="3">
    <source>
        <dbReference type="ARBA" id="ARBA00023002"/>
    </source>
</evidence>
<gene>
    <name evidence="6" type="ORF">OIU77_021562</name>
</gene>
<dbReference type="Gene3D" id="3.40.50.80">
    <property type="entry name" value="Nucleotide-binding domain of ferredoxin-NADP reductase (FNR) module"/>
    <property type="match status" value="2"/>
</dbReference>
<dbReference type="Proteomes" id="UP001141253">
    <property type="component" value="Chromosome 4"/>
</dbReference>
<reference evidence="6" key="1">
    <citation type="submission" date="2022-10" db="EMBL/GenBank/DDBJ databases">
        <authorList>
            <person name="Hyden B.L."/>
            <person name="Feng K."/>
            <person name="Yates T."/>
            <person name="Jawdy S."/>
            <person name="Smart L.B."/>
            <person name="Muchero W."/>
        </authorList>
    </citation>
    <scope>NUCLEOTIDE SEQUENCE</scope>
    <source>
        <tissue evidence="6">Shoot tip</tissue>
    </source>
</reference>
<sequence length="331" mass="37109">MELDKLSVVVKRLGNWSQKLCQEISSSMDRLEVSVEGPYGPTSSHFLRHELLVLVSGGSGITPFISIIREIMFESTKPNSQLPRVLLVCVFKNSADLSMLDLLLPVNDTPANIYQAVQLQIEAYITREEEQPTAANQKLLQTIWFKPNQLDSPISAGLGQNNWLWLGAIIASSFIMFLLVLAIVTRYYIYPIDHNTGEIYHFSYFVIWDMFLVCACIFLASSAVFLVRKKENAIEGKQIQNLEVPTPAASPGSWLRDADRELESLPHQSLAQATKVHFGARPDLKRILLECKASDVGVLACGPRKMRHEVAKICSSGLADNLHFESISFNW</sequence>
<keyword evidence="4" id="KW-1133">Transmembrane helix</keyword>
<keyword evidence="4" id="KW-0812">Transmembrane</keyword>
<dbReference type="InterPro" id="IPR050369">
    <property type="entry name" value="RBOH/FRE"/>
</dbReference>
<dbReference type="PANTHER" id="PTHR11972">
    <property type="entry name" value="NADPH OXIDASE"/>
    <property type="match status" value="1"/>
</dbReference>
<keyword evidence="4" id="KW-0472">Membrane</keyword>
<keyword evidence="3" id="KW-0560">Oxidoreductase</keyword>
<protein>
    <recommendedName>
        <fullName evidence="5">Ferric reductase NAD binding domain-containing protein</fullName>
    </recommendedName>
</protein>
<evidence type="ECO:0000313" key="6">
    <source>
        <dbReference type="EMBL" id="KAJ6396554.1"/>
    </source>
</evidence>
<dbReference type="SUPFAM" id="SSF52343">
    <property type="entry name" value="Ferredoxin reductase-like, C-terminal NADP-linked domain"/>
    <property type="match status" value="1"/>
</dbReference>
<evidence type="ECO:0000259" key="5">
    <source>
        <dbReference type="Pfam" id="PF08030"/>
    </source>
</evidence>
<proteinExistence type="predicted"/>
<evidence type="ECO:0000313" key="7">
    <source>
        <dbReference type="Proteomes" id="UP001141253"/>
    </source>
</evidence>